<dbReference type="NCBIfam" id="TIGR02937">
    <property type="entry name" value="sigma70-ECF"/>
    <property type="match status" value="1"/>
</dbReference>
<dbReference type="GO" id="GO:0003677">
    <property type="term" value="F:DNA binding"/>
    <property type="evidence" value="ECO:0007669"/>
    <property type="project" value="InterPro"/>
</dbReference>
<accession>A0A2N3LHI3</accession>
<organism evidence="2 3">
    <name type="scientific">Heyndrickxia camelliae</name>
    <dbReference type="NCBI Taxonomy" id="1707093"/>
    <lineage>
        <taxon>Bacteria</taxon>
        <taxon>Bacillati</taxon>
        <taxon>Bacillota</taxon>
        <taxon>Bacilli</taxon>
        <taxon>Bacillales</taxon>
        <taxon>Bacillaceae</taxon>
        <taxon>Heyndrickxia</taxon>
    </lineage>
</organism>
<sequence>MKPSSFNSIPVKELTQQVNRDFQTTIQYQFDCLARKVMIRTQSNCRRTAGRKIRKECPFSELPEKELNRLQTLDTYHLDGKYYLILKFRVEVGNEAVANALDNLPEEKRNILLMFYFLEMSDAEIALELGKDRSTIYRSRTSALAALKKRLEVEDL</sequence>
<evidence type="ECO:0000313" key="3">
    <source>
        <dbReference type="Proteomes" id="UP000233440"/>
    </source>
</evidence>
<dbReference type="InterPro" id="IPR013249">
    <property type="entry name" value="RNA_pol_sigma70_r4_t2"/>
</dbReference>
<dbReference type="InterPro" id="IPR013324">
    <property type="entry name" value="RNA_pol_sigma_r3/r4-like"/>
</dbReference>
<dbReference type="RefSeq" id="WP_101355275.1">
    <property type="nucleotide sequence ID" value="NZ_PIQO01000013.1"/>
</dbReference>
<dbReference type="Pfam" id="PF08281">
    <property type="entry name" value="Sigma70_r4_2"/>
    <property type="match status" value="1"/>
</dbReference>
<dbReference type="AlphaFoldDB" id="A0A2N3LHI3"/>
<dbReference type="Gene3D" id="1.10.10.10">
    <property type="entry name" value="Winged helix-like DNA-binding domain superfamily/Winged helix DNA-binding domain"/>
    <property type="match status" value="1"/>
</dbReference>
<keyword evidence="3" id="KW-1185">Reference proteome</keyword>
<feature type="domain" description="RNA polymerase sigma factor 70 region 4 type 2" evidence="1">
    <location>
        <begin position="95"/>
        <end position="147"/>
    </location>
</feature>
<evidence type="ECO:0000313" key="2">
    <source>
        <dbReference type="EMBL" id="PKR84082.1"/>
    </source>
</evidence>
<dbReference type="OrthoDB" id="2678696at2"/>
<name>A0A2N3LHI3_9BACI</name>
<dbReference type="SUPFAM" id="SSF88659">
    <property type="entry name" value="Sigma3 and sigma4 domains of RNA polymerase sigma factors"/>
    <property type="match status" value="1"/>
</dbReference>
<gene>
    <name evidence="2" type="ORF">CWO92_16350</name>
</gene>
<dbReference type="InterPro" id="IPR014284">
    <property type="entry name" value="RNA_pol_sigma-70_dom"/>
</dbReference>
<proteinExistence type="predicted"/>
<comment type="caution">
    <text evidence="2">The sequence shown here is derived from an EMBL/GenBank/DDBJ whole genome shotgun (WGS) entry which is preliminary data.</text>
</comment>
<dbReference type="Proteomes" id="UP000233440">
    <property type="component" value="Unassembled WGS sequence"/>
</dbReference>
<evidence type="ECO:0000259" key="1">
    <source>
        <dbReference type="Pfam" id="PF08281"/>
    </source>
</evidence>
<dbReference type="GO" id="GO:0006352">
    <property type="term" value="P:DNA-templated transcription initiation"/>
    <property type="evidence" value="ECO:0007669"/>
    <property type="project" value="InterPro"/>
</dbReference>
<dbReference type="EMBL" id="PIQO01000013">
    <property type="protein sequence ID" value="PKR84082.1"/>
    <property type="molecule type" value="Genomic_DNA"/>
</dbReference>
<dbReference type="GO" id="GO:0016987">
    <property type="term" value="F:sigma factor activity"/>
    <property type="evidence" value="ECO:0007669"/>
    <property type="project" value="InterPro"/>
</dbReference>
<protein>
    <submittedName>
        <fullName evidence="2">RNA polymerase subunit sigma-70</fullName>
    </submittedName>
</protein>
<reference evidence="2 3" key="1">
    <citation type="submission" date="2017-11" db="EMBL/GenBank/DDBJ databases">
        <title>Bacillus camelliae sp. nov., isolated from pu'er tea.</title>
        <authorList>
            <person name="Niu L."/>
        </authorList>
    </citation>
    <scope>NUCLEOTIDE SEQUENCE [LARGE SCALE GENOMIC DNA]</scope>
    <source>
        <strain evidence="2 3">7578-1</strain>
    </source>
</reference>
<dbReference type="InterPro" id="IPR036388">
    <property type="entry name" value="WH-like_DNA-bd_sf"/>
</dbReference>